<evidence type="ECO:0000259" key="1">
    <source>
        <dbReference type="Pfam" id="PF01609"/>
    </source>
</evidence>
<dbReference type="InterPro" id="IPR002559">
    <property type="entry name" value="Transposase_11"/>
</dbReference>
<reference evidence="3 6" key="1">
    <citation type="journal article" date="2011" name="J. Bacteriol.">
        <title>Genome sequence of the ethanol-producing Zymomonas mobilis subsp. mobilis lectotype strain ATCC 10988.</title>
        <authorList>
            <person name="Pappas K.M."/>
            <person name="Kouvelis V.N."/>
            <person name="Saunders E."/>
            <person name="Brettin T.S."/>
            <person name="Bruce D."/>
            <person name="Detter C."/>
            <person name="Balakireva M."/>
            <person name="Han C.S."/>
            <person name="Savvakis G."/>
            <person name="Kyrpides N.C."/>
            <person name="Typas M.A."/>
        </authorList>
    </citation>
    <scope>NUCLEOTIDE SEQUENCE [LARGE SCALE GENOMIC DNA]</scope>
    <source>
        <strain evidence="3">ATCC 10988</strain>
        <strain evidence="6">ATCC 10988 / DSM 424 / CCUG 17860 / LMG 404 / NCIMB 8938 / NRRL B-806 / ZM1</strain>
    </source>
</reference>
<dbReference type="KEGG" id="zmm:Zmob_0820"/>
<dbReference type="Pfam" id="PF01609">
    <property type="entry name" value="DDE_Tnp_1"/>
    <property type="match status" value="1"/>
</dbReference>
<dbReference type="KEGG" id="zmm:Zmob_0733"/>
<dbReference type="Pfam" id="PF13340">
    <property type="entry name" value="DUF4096"/>
    <property type="match status" value="1"/>
</dbReference>
<dbReference type="EMBL" id="CP002850">
    <property type="protein sequence ID" value="AEH62294.1"/>
    <property type="molecule type" value="Genomic_DNA"/>
</dbReference>
<evidence type="ECO:0000313" key="4">
    <source>
        <dbReference type="EMBL" id="AEH62574.1"/>
    </source>
</evidence>
<dbReference type="NCBIfam" id="NF033580">
    <property type="entry name" value="transpos_IS5_3"/>
    <property type="match status" value="1"/>
</dbReference>
<name>A0A0H3FWW9_ZYMMA</name>
<protein>
    <submittedName>
        <fullName evidence="3">Transposase and inactivated derivatives-like protein</fullName>
    </submittedName>
</protein>
<accession>A0A0H3FWW9</accession>
<gene>
    <name evidence="3" type="ordered locus">Zmob_0448</name>
    <name evidence="4" type="ordered locus">Zmob_0733</name>
    <name evidence="5" type="ordered locus">Zmob_0820</name>
</gene>
<dbReference type="GO" id="GO:0006313">
    <property type="term" value="P:DNA transposition"/>
    <property type="evidence" value="ECO:0007669"/>
    <property type="project" value="InterPro"/>
</dbReference>
<evidence type="ECO:0000313" key="6">
    <source>
        <dbReference type="Proteomes" id="UP000001494"/>
    </source>
</evidence>
<dbReference type="EMBL" id="CP002850">
    <property type="protein sequence ID" value="AEH62659.1"/>
    <property type="molecule type" value="Genomic_DNA"/>
</dbReference>
<dbReference type="eggNOG" id="COG3293">
    <property type="taxonomic scope" value="Bacteria"/>
</dbReference>
<dbReference type="PANTHER" id="PTHR30007">
    <property type="entry name" value="PHP DOMAIN PROTEIN"/>
    <property type="match status" value="1"/>
</dbReference>
<dbReference type="HOGENOM" id="CLU_055261_2_1_5"/>
<dbReference type="InterPro" id="IPR025161">
    <property type="entry name" value="IS402-like_dom"/>
</dbReference>
<feature type="domain" description="Insertion element IS402-like" evidence="2">
    <location>
        <begin position="5"/>
        <end position="77"/>
    </location>
</feature>
<feature type="domain" description="Transposase IS4-like" evidence="1">
    <location>
        <begin position="94"/>
        <end position="247"/>
    </location>
</feature>
<dbReference type="GO" id="GO:0003677">
    <property type="term" value="F:DNA binding"/>
    <property type="evidence" value="ECO:0007669"/>
    <property type="project" value="InterPro"/>
</dbReference>
<dbReference type="PANTHER" id="PTHR30007:SF1">
    <property type="entry name" value="BLR1914 PROTEIN"/>
    <property type="match status" value="1"/>
</dbReference>
<evidence type="ECO:0000313" key="3">
    <source>
        <dbReference type="EMBL" id="AEH62294.1"/>
    </source>
</evidence>
<dbReference type="Proteomes" id="UP000001494">
    <property type="component" value="Chromosome"/>
</dbReference>
<dbReference type="EMBL" id="CP002850">
    <property type="protein sequence ID" value="AEH62574.1"/>
    <property type="molecule type" value="Genomic_DNA"/>
</dbReference>
<dbReference type="AlphaFoldDB" id="A0A0H3FWW9"/>
<dbReference type="GO" id="GO:0004803">
    <property type="term" value="F:transposase activity"/>
    <property type="evidence" value="ECO:0007669"/>
    <property type="project" value="InterPro"/>
</dbReference>
<proteinExistence type="predicted"/>
<evidence type="ECO:0000313" key="5">
    <source>
        <dbReference type="EMBL" id="AEH62659.1"/>
    </source>
</evidence>
<organism evidence="3 6">
    <name type="scientific">Zymomonas mobilis subsp. mobilis (strain ATCC 10988 / DSM 424 / LMG 404 / NCIMB 8938 / NRRL B-806 / ZM1)</name>
    <dbReference type="NCBI Taxonomy" id="555217"/>
    <lineage>
        <taxon>Bacteria</taxon>
        <taxon>Pseudomonadati</taxon>
        <taxon>Pseudomonadota</taxon>
        <taxon>Alphaproteobacteria</taxon>
        <taxon>Sphingomonadales</taxon>
        <taxon>Zymomonadaceae</taxon>
        <taxon>Zymomonas</taxon>
    </lineage>
</organism>
<sequence>MRGDLTDAEWEIIQGLLPSERGRCARPAKSNRLFLNGMLYVLRTGCPWRDMHERYGKWNSIYVRFRRWAEQGVWDALLETLVDLGLTDDWQHMIDSTIIRAHSQAAGAKRGTYKEGFGRSRGGFTSKIHARSDGQGRPLAFALTGGEVSDYSGADSLIDIPVTTPHCFLADKGYDSDRLREKLLFRGILPVIPPRSNRKKPIPYNLQHYKDRNRIERMFNKLKQFRRIATRYDKTRKSFLAFLHLAAVKLWLPSFVNKT</sequence>
<evidence type="ECO:0000259" key="2">
    <source>
        <dbReference type="Pfam" id="PF13340"/>
    </source>
</evidence>
<dbReference type="KEGG" id="zmm:Zmob_0448"/>